<evidence type="ECO:0000313" key="1">
    <source>
        <dbReference type="EMBL" id="AKN40624.1"/>
    </source>
</evidence>
<reference evidence="1" key="1">
    <citation type="journal article" date="2015" name="MBio">
        <title>Eco-Evolutionary Dynamics of Episomes among Ecologically Cohesive Bacterial Populations.</title>
        <authorList>
            <person name="Xue H."/>
            <person name="Cordero O.X."/>
            <person name="Camas F.M."/>
            <person name="Trimble W."/>
            <person name="Meyer F."/>
            <person name="Guglielmini J."/>
            <person name="Rocha E.P."/>
            <person name="Polz M.F."/>
        </authorList>
    </citation>
    <scope>NUCLEOTIDE SEQUENCE</scope>
    <source>
        <strain evidence="1">FF_307</strain>
    </source>
</reference>
<dbReference type="AlphaFoldDB" id="A0A0H4A320"/>
<accession>A0A0H4A320</accession>
<protein>
    <submittedName>
        <fullName evidence="1">Uncharacterized protein</fullName>
    </submittedName>
</protein>
<dbReference type="EMBL" id="KP795701">
    <property type="protein sequence ID" value="AKN40624.1"/>
    <property type="molecule type" value="Genomic_DNA"/>
</dbReference>
<proteinExistence type="predicted"/>
<name>A0A0H4A320_9VIBR</name>
<organism evidence="1">
    <name type="scientific">Vibrio sp. FF_307</name>
    <dbReference type="NCBI Taxonomy" id="1652834"/>
    <lineage>
        <taxon>Bacteria</taxon>
        <taxon>Pseudomonadati</taxon>
        <taxon>Pseudomonadota</taxon>
        <taxon>Gammaproteobacteria</taxon>
        <taxon>Vibrionales</taxon>
        <taxon>Vibrionaceae</taxon>
        <taxon>Vibrio</taxon>
    </lineage>
</organism>
<sequence>MSPSIEMTLLEFFKRARRPLYYKSKLNQLRNHEVLSLGGVRQSIGQRRFAYGQAYLKKLTKGQYTFVGLWTLPSKPERQDCWIQGTFTLSKGVMHFESSVTIAHLHGFFKVCRYLGVHKRACVTRYHRASEAYRQAQRQWEQQWEDSENEYTTHLEPEDFSYTLSIRIGPRPSRSDFGCWFLAHEHSPLFDGEVMSFHNLNLDRVDFDTHDRMVTPPRSALIQKREGR</sequence>